<keyword evidence="1" id="KW-1133">Transmembrane helix</keyword>
<name>A0A0V0YJ02_TRIPS</name>
<dbReference type="AlphaFoldDB" id="A0A0V0YJ02"/>
<protein>
    <submittedName>
        <fullName evidence="2">Uncharacterized protein</fullName>
    </submittedName>
</protein>
<proteinExistence type="predicted"/>
<dbReference type="Proteomes" id="UP000054815">
    <property type="component" value="Unassembled WGS sequence"/>
</dbReference>
<evidence type="ECO:0000313" key="2">
    <source>
        <dbReference type="EMBL" id="KRY00335.1"/>
    </source>
</evidence>
<organism evidence="2 3">
    <name type="scientific">Trichinella pseudospiralis</name>
    <name type="common">Parasitic roundworm</name>
    <dbReference type="NCBI Taxonomy" id="6337"/>
    <lineage>
        <taxon>Eukaryota</taxon>
        <taxon>Metazoa</taxon>
        <taxon>Ecdysozoa</taxon>
        <taxon>Nematoda</taxon>
        <taxon>Enoplea</taxon>
        <taxon>Dorylaimia</taxon>
        <taxon>Trichinellida</taxon>
        <taxon>Trichinellidae</taxon>
        <taxon>Trichinella</taxon>
    </lineage>
</organism>
<dbReference type="EMBL" id="JYDU01000009">
    <property type="protein sequence ID" value="KRY00335.1"/>
    <property type="molecule type" value="Genomic_DNA"/>
</dbReference>
<sequence>MVLASRRTWGMDSTFKDFPQWYQQPFTIHVFVAGTLAAAVYGLCTILRVNLNPQTICDFEIAP</sequence>
<keyword evidence="1" id="KW-0472">Membrane</keyword>
<evidence type="ECO:0000313" key="3">
    <source>
        <dbReference type="Proteomes" id="UP000054815"/>
    </source>
</evidence>
<gene>
    <name evidence="2" type="ORF">T4E_11512</name>
</gene>
<feature type="transmembrane region" description="Helical" evidence="1">
    <location>
        <begin position="26"/>
        <end position="47"/>
    </location>
</feature>
<accession>A0A0V0YJ02</accession>
<keyword evidence="1" id="KW-0812">Transmembrane</keyword>
<evidence type="ECO:0000256" key="1">
    <source>
        <dbReference type="SAM" id="Phobius"/>
    </source>
</evidence>
<reference evidence="2 3" key="1">
    <citation type="submission" date="2015-01" db="EMBL/GenBank/DDBJ databases">
        <title>Evolution of Trichinella species and genotypes.</title>
        <authorList>
            <person name="Korhonen P.K."/>
            <person name="Edoardo P."/>
            <person name="Giuseppe L.R."/>
            <person name="Gasser R.B."/>
        </authorList>
    </citation>
    <scope>NUCLEOTIDE SEQUENCE [LARGE SCALE GENOMIC DNA]</scope>
    <source>
        <strain evidence="2">ISS141</strain>
    </source>
</reference>
<comment type="caution">
    <text evidence="2">The sequence shown here is derived from an EMBL/GenBank/DDBJ whole genome shotgun (WGS) entry which is preliminary data.</text>
</comment>